<dbReference type="AlphaFoldDB" id="M0IDE0"/>
<dbReference type="EMBL" id="AOLN01000011">
    <property type="protein sequence ID" value="ELZ94776.1"/>
    <property type="molecule type" value="Genomic_DNA"/>
</dbReference>
<keyword evidence="1" id="KW-0472">Membrane</keyword>
<dbReference type="PATRIC" id="fig|662479.7.peg.1387"/>
<feature type="domain" description="VanZ-like" evidence="2">
    <location>
        <begin position="60"/>
        <end position="121"/>
    </location>
</feature>
<dbReference type="PANTHER" id="PTHR28008:SF1">
    <property type="entry name" value="DOMAIN PROTEIN, PUTATIVE (AFU_ORTHOLOGUE AFUA_3G10980)-RELATED"/>
    <property type="match status" value="1"/>
</dbReference>
<protein>
    <submittedName>
        <fullName evidence="3">VanZ like family protein</fullName>
    </submittedName>
</protein>
<dbReference type="Proteomes" id="UP000011550">
    <property type="component" value="Unassembled WGS sequence"/>
</dbReference>
<reference evidence="3 4" key="1">
    <citation type="journal article" date="2014" name="PLoS Genet.">
        <title>Phylogenetically driven sequencing of extremely halophilic archaea reveals strategies for static and dynamic osmo-response.</title>
        <authorList>
            <person name="Becker E.A."/>
            <person name="Seitzer P.M."/>
            <person name="Tritt A."/>
            <person name="Larsen D."/>
            <person name="Krusor M."/>
            <person name="Yao A.I."/>
            <person name="Wu D."/>
            <person name="Madern D."/>
            <person name="Eisen J.A."/>
            <person name="Darling A.E."/>
            <person name="Facciotti M.T."/>
        </authorList>
    </citation>
    <scope>NUCLEOTIDE SEQUENCE [LARGE SCALE GENOMIC DNA]</scope>
    <source>
        <strain evidence="3 4">ATCC BAA-1512</strain>
    </source>
</reference>
<keyword evidence="1" id="KW-0812">Transmembrane</keyword>
<dbReference type="OrthoDB" id="214957at2157"/>
<feature type="transmembrane region" description="Helical" evidence="1">
    <location>
        <begin position="75"/>
        <end position="94"/>
    </location>
</feature>
<dbReference type="Pfam" id="PF04892">
    <property type="entry name" value="VanZ"/>
    <property type="match status" value="1"/>
</dbReference>
<keyword evidence="4" id="KW-1185">Reference proteome</keyword>
<dbReference type="PANTHER" id="PTHR28008">
    <property type="entry name" value="DOMAIN PROTEIN, PUTATIVE (AFU_ORTHOLOGUE AFUA_3G10980)-RELATED"/>
    <property type="match status" value="1"/>
</dbReference>
<sequence>MSRLDTQPTSRRRLAVVAYAVVILVASVSSTPPGSLSPSGVLGLVGLDKWLHALGYAGFAFGLAFAVRGGDRHEIWVAIAGASVYGIGIEVVQAGLPYRAFSVADMGANVLGAVVGGLLWFGVTRAERRWG</sequence>
<accession>M0IDE0</accession>
<proteinExistence type="predicted"/>
<name>M0IDE0_9EURY</name>
<evidence type="ECO:0000313" key="3">
    <source>
        <dbReference type="EMBL" id="ELZ94776.1"/>
    </source>
</evidence>
<evidence type="ECO:0000259" key="2">
    <source>
        <dbReference type="Pfam" id="PF04892"/>
    </source>
</evidence>
<comment type="caution">
    <text evidence="3">The sequence shown here is derived from an EMBL/GenBank/DDBJ whole genome shotgun (WGS) entry which is preliminary data.</text>
</comment>
<feature type="transmembrane region" description="Helical" evidence="1">
    <location>
        <begin position="50"/>
        <end position="68"/>
    </location>
</feature>
<keyword evidence="1" id="KW-1133">Transmembrane helix</keyword>
<evidence type="ECO:0000256" key="1">
    <source>
        <dbReference type="SAM" id="Phobius"/>
    </source>
</evidence>
<gene>
    <name evidence="3" type="ORF">C440_06867</name>
</gene>
<feature type="transmembrane region" description="Helical" evidence="1">
    <location>
        <begin position="106"/>
        <end position="123"/>
    </location>
</feature>
<dbReference type="RefSeq" id="WP_008319586.1">
    <property type="nucleotide sequence ID" value="NZ_AOLN01000011.1"/>
</dbReference>
<organism evidence="3 4">
    <name type="scientific">Haloferax mucosum ATCC BAA-1512</name>
    <dbReference type="NCBI Taxonomy" id="662479"/>
    <lineage>
        <taxon>Archaea</taxon>
        <taxon>Methanobacteriati</taxon>
        <taxon>Methanobacteriota</taxon>
        <taxon>Stenosarchaea group</taxon>
        <taxon>Halobacteria</taxon>
        <taxon>Halobacteriales</taxon>
        <taxon>Haloferacaceae</taxon>
        <taxon>Haloferax</taxon>
    </lineage>
</organism>
<dbReference type="InterPro" id="IPR006976">
    <property type="entry name" value="VanZ-like"/>
</dbReference>
<evidence type="ECO:0000313" key="4">
    <source>
        <dbReference type="Proteomes" id="UP000011550"/>
    </source>
</evidence>
<dbReference type="NCBIfam" id="NF037970">
    <property type="entry name" value="vanZ_1"/>
    <property type="match status" value="1"/>
</dbReference>